<dbReference type="Gene3D" id="3.30.1180.10">
    <property type="match status" value="1"/>
</dbReference>
<accession>A0ABQ6IMU8</accession>
<organism evidence="2 3">
    <name type="scientific">Mobilicoccus caccae</name>
    <dbReference type="NCBI Taxonomy" id="1859295"/>
    <lineage>
        <taxon>Bacteria</taxon>
        <taxon>Bacillati</taxon>
        <taxon>Actinomycetota</taxon>
        <taxon>Actinomycetes</taxon>
        <taxon>Micrococcales</taxon>
        <taxon>Dermatophilaceae</taxon>
        <taxon>Mobilicoccus</taxon>
    </lineage>
</organism>
<dbReference type="Gene3D" id="3.40.50.10170">
    <property type="match status" value="1"/>
</dbReference>
<protein>
    <submittedName>
        <fullName evidence="2">DegV domain-containing protein</fullName>
    </submittedName>
</protein>
<reference evidence="3" key="1">
    <citation type="journal article" date="2019" name="Int. J. Syst. Evol. Microbiol.">
        <title>The Global Catalogue of Microorganisms (GCM) 10K type strain sequencing project: providing services to taxonomists for standard genome sequencing and annotation.</title>
        <authorList>
            <consortium name="The Broad Institute Genomics Platform"/>
            <consortium name="The Broad Institute Genome Sequencing Center for Infectious Disease"/>
            <person name="Wu L."/>
            <person name="Ma J."/>
        </authorList>
    </citation>
    <scope>NUCLEOTIDE SEQUENCE [LARGE SCALE GENOMIC DNA]</scope>
    <source>
        <strain evidence="3">NBRC 113072</strain>
    </source>
</reference>
<dbReference type="PANTHER" id="PTHR33434">
    <property type="entry name" value="DEGV DOMAIN-CONTAINING PROTEIN DR_1986-RELATED"/>
    <property type="match status" value="1"/>
</dbReference>
<name>A0ABQ6IMU8_9MICO</name>
<dbReference type="InterPro" id="IPR003797">
    <property type="entry name" value="DegV"/>
</dbReference>
<evidence type="ECO:0000313" key="2">
    <source>
        <dbReference type="EMBL" id="GMA39250.1"/>
    </source>
</evidence>
<gene>
    <name evidence="2" type="ORF">GCM10025883_12950</name>
</gene>
<dbReference type="Proteomes" id="UP001157126">
    <property type="component" value="Unassembled WGS sequence"/>
</dbReference>
<sequence>MSVALVTDSTAYLPDDLVEEFGISVVPLHVSADGVSYTEGVDLDDAELLRLLRRARSLTTSRPSPRALHDVYERLAAGGVTEIVSAHLSGELSGTCDAATLAARAASVPVHVVDSGTMGMTLGHAVLSGARLAAAGAGVAEVASAISARAAAGSLHFYVHTLEFLRRGGRIGEAAAFLGSALAIRPLLELVDGRIEPREKVRTAGRALPRLVELVGKAADASATPVAVTVHHLEEEERAQRLAGQLIDRIGDRLSGDDVWVRPIGAVAAVHLGPGAIAVSTSPEPRA</sequence>
<dbReference type="NCBIfam" id="TIGR00762">
    <property type="entry name" value="DegV"/>
    <property type="match status" value="1"/>
</dbReference>
<dbReference type="RefSeq" id="WP_284303205.1">
    <property type="nucleotide sequence ID" value="NZ_BSUO01000001.1"/>
</dbReference>
<dbReference type="InterPro" id="IPR043168">
    <property type="entry name" value="DegV_C"/>
</dbReference>
<comment type="caution">
    <text evidence="2">The sequence shown here is derived from an EMBL/GenBank/DDBJ whole genome shotgun (WGS) entry which is preliminary data.</text>
</comment>
<dbReference type="InterPro" id="IPR050270">
    <property type="entry name" value="DegV_domain_contain"/>
</dbReference>
<dbReference type="Pfam" id="PF02645">
    <property type="entry name" value="DegV"/>
    <property type="match status" value="1"/>
</dbReference>
<proteinExistence type="predicted"/>
<keyword evidence="3" id="KW-1185">Reference proteome</keyword>
<dbReference type="PANTHER" id="PTHR33434:SF2">
    <property type="entry name" value="FATTY ACID-BINDING PROTEIN TM_1468"/>
    <property type="match status" value="1"/>
</dbReference>
<dbReference type="SUPFAM" id="SSF82549">
    <property type="entry name" value="DAK1/DegV-like"/>
    <property type="match status" value="1"/>
</dbReference>
<keyword evidence="1" id="KW-0446">Lipid-binding</keyword>
<dbReference type="PROSITE" id="PS51482">
    <property type="entry name" value="DEGV"/>
    <property type="match status" value="1"/>
</dbReference>
<dbReference type="EMBL" id="BSUO01000001">
    <property type="protein sequence ID" value="GMA39250.1"/>
    <property type="molecule type" value="Genomic_DNA"/>
</dbReference>
<evidence type="ECO:0000256" key="1">
    <source>
        <dbReference type="ARBA" id="ARBA00023121"/>
    </source>
</evidence>
<evidence type="ECO:0000313" key="3">
    <source>
        <dbReference type="Proteomes" id="UP001157126"/>
    </source>
</evidence>